<evidence type="ECO:0000313" key="26">
    <source>
        <dbReference type="Proteomes" id="UP001055439"/>
    </source>
</evidence>
<dbReference type="PRINTS" id="PR00019">
    <property type="entry name" value="LEURICHRPT"/>
</dbReference>
<evidence type="ECO:0000256" key="2">
    <source>
        <dbReference type="ARBA" id="ARBA00008684"/>
    </source>
</evidence>
<dbReference type="InterPro" id="IPR011009">
    <property type="entry name" value="Kinase-like_dom_sf"/>
</dbReference>
<dbReference type="AlphaFoldDB" id="A0A9E7FV40"/>
<evidence type="ECO:0000256" key="14">
    <source>
        <dbReference type="ARBA" id="ARBA00022840"/>
    </source>
</evidence>
<keyword evidence="17" id="KW-0675">Receptor</keyword>
<dbReference type="PANTHER" id="PTHR48053">
    <property type="entry name" value="LEUCINE RICH REPEAT FAMILY PROTEIN, EXPRESSED"/>
    <property type="match status" value="1"/>
</dbReference>
<dbReference type="Gene3D" id="1.10.510.10">
    <property type="entry name" value="Transferase(Phosphotransferase) domain 1"/>
    <property type="match status" value="1"/>
</dbReference>
<evidence type="ECO:0000256" key="12">
    <source>
        <dbReference type="ARBA" id="ARBA00022741"/>
    </source>
</evidence>
<dbReference type="PROSITE" id="PS00108">
    <property type="entry name" value="PROTEIN_KINASE_ST"/>
    <property type="match status" value="1"/>
</dbReference>
<evidence type="ECO:0000256" key="19">
    <source>
        <dbReference type="ARBA" id="ARBA00047899"/>
    </source>
</evidence>
<dbReference type="Pfam" id="PF00069">
    <property type="entry name" value="Pkinase"/>
    <property type="match status" value="1"/>
</dbReference>
<evidence type="ECO:0000256" key="20">
    <source>
        <dbReference type="ARBA" id="ARBA00048679"/>
    </source>
</evidence>
<evidence type="ECO:0000313" key="25">
    <source>
        <dbReference type="EMBL" id="URE02520.1"/>
    </source>
</evidence>
<comment type="catalytic activity">
    <reaction evidence="19">
        <text>L-threonyl-[protein] + ATP = O-phospho-L-threonyl-[protein] + ADP + H(+)</text>
        <dbReference type="Rhea" id="RHEA:46608"/>
        <dbReference type="Rhea" id="RHEA-COMP:11060"/>
        <dbReference type="Rhea" id="RHEA-COMP:11605"/>
        <dbReference type="ChEBI" id="CHEBI:15378"/>
        <dbReference type="ChEBI" id="CHEBI:30013"/>
        <dbReference type="ChEBI" id="CHEBI:30616"/>
        <dbReference type="ChEBI" id="CHEBI:61977"/>
        <dbReference type="ChEBI" id="CHEBI:456216"/>
        <dbReference type="EC" id="2.7.11.1"/>
    </reaction>
</comment>
<evidence type="ECO:0000256" key="18">
    <source>
        <dbReference type="ARBA" id="ARBA00023180"/>
    </source>
</evidence>
<dbReference type="InterPro" id="IPR032675">
    <property type="entry name" value="LRR_dom_sf"/>
</dbReference>
<dbReference type="SMART" id="SM00220">
    <property type="entry name" value="S_TKc"/>
    <property type="match status" value="1"/>
</dbReference>
<dbReference type="PANTHER" id="PTHR48053:SF155">
    <property type="entry name" value="LOW QUALITY PROTEIN: RECEPTOR-LIKE PROTEIN 2"/>
    <property type="match status" value="1"/>
</dbReference>
<accession>A0A9E7FV40</accession>
<comment type="catalytic activity">
    <reaction evidence="20">
        <text>L-seryl-[protein] + ATP = O-phospho-L-seryl-[protein] + ADP + H(+)</text>
        <dbReference type="Rhea" id="RHEA:17989"/>
        <dbReference type="Rhea" id="RHEA-COMP:9863"/>
        <dbReference type="Rhea" id="RHEA-COMP:11604"/>
        <dbReference type="ChEBI" id="CHEBI:15378"/>
        <dbReference type="ChEBI" id="CHEBI:29999"/>
        <dbReference type="ChEBI" id="CHEBI:30616"/>
        <dbReference type="ChEBI" id="CHEBI:83421"/>
        <dbReference type="ChEBI" id="CHEBI:456216"/>
        <dbReference type="EC" id="2.7.11.1"/>
    </reaction>
</comment>
<dbReference type="OrthoDB" id="676979at2759"/>
<dbReference type="SUPFAM" id="SSF56112">
    <property type="entry name" value="Protein kinase-like (PK-like)"/>
    <property type="match status" value="1"/>
</dbReference>
<evidence type="ECO:0000256" key="11">
    <source>
        <dbReference type="ARBA" id="ARBA00022737"/>
    </source>
</evidence>
<feature type="binding site" evidence="21">
    <location>
        <position position="772"/>
    </location>
    <ligand>
        <name>ATP</name>
        <dbReference type="ChEBI" id="CHEBI:30616"/>
    </ligand>
</feature>
<evidence type="ECO:0000256" key="6">
    <source>
        <dbReference type="ARBA" id="ARBA00022527"/>
    </source>
</evidence>
<dbReference type="Pfam" id="PF13855">
    <property type="entry name" value="LRR_8"/>
    <property type="match status" value="2"/>
</dbReference>
<evidence type="ECO:0000256" key="17">
    <source>
        <dbReference type="ARBA" id="ARBA00023170"/>
    </source>
</evidence>
<evidence type="ECO:0000256" key="7">
    <source>
        <dbReference type="ARBA" id="ARBA00022614"/>
    </source>
</evidence>
<evidence type="ECO:0000259" key="24">
    <source>
        <dbReference type="SMART" id="SM00220"/>
    </source>
</evidence>
<dbReference type="GO" id="GO:0005524">
    <property type="term" value="F:ATP binding"/>
    <property type="evidence" value="ECO:0007669"/>
    <property type="project" value="UniProtKB-UniRule"/>
</dbReference>
<keyword evidence="9 22" id="KW-0812">Transmembrane</keyword>
<keyword evidence="15 22" id="KW-1133">Transmembrane helix</keyword>
<dbReference type="SMART" id="SM00369">
    <property type="entry name" value="LRR_TYP"/>
    <property type="match status" value="7"/>
</dbReference>
<evidence type="ECO:0000256" key="3">
    <source>
        <dbReference type="ARBA" id="ARBA00009592"/>
    </source>
</evidence>
<keyword evidence="6" id="KW-0723">Serine/threonine-protein kinase</keyword>
<keyword evidence="13" id="KW-0418">Kinase</keyword>
<dbReference type="Gene3D" id="3.80.10.10">
    <property type="entry name" value="Ribonuclease Inhibitor"/>
    <property type="match status" value="3"/>
</dbReference>
<comment type="subcellular location">
    <subcellularLocation>
        <location evidence="1">Cell membrane</location>
        <topology evidence="1">Single-pass membrane protein</topology>
    </subcellularLocation>
</comment>
<dbReference type="Gene3D" id="3.30.200.20">
    <property type="entry name" value="Phosphorylase Kinase, domain 1"/>
    <property type="match status" value="1"/>
</dbReference>
<evidence type="ECO:0000256" key="10">
    <source>
        <dbReference type="ARBA" id="ARBA00022729"/>
    </source>
</evidence>
<evidence type="ECO:0000256" key="13">
    <source>
        <dbReference type="ARBA" id="ARBA00022777"/>
    </source>
</evidence>
<dbReference type="GO" id="GO:0004674">
    <property type="term" value="F:protein serine/threonine kinase activity"/>
    <property type="evidence" value="ECO:0007669"/>
    <property type="project" value="UniProtKB-KW"/>
</dbReference>
<keyword evidence="5" id="KW-1003">Cell membrane</keyword>
<evidence type="ECO:0000256" key="16">
    <source>
        <dbReference type="ARBA" id="ARBA00023136"/>
    </source>
</evidence>
<reference evidence="25" key="1">
    <citation type="submission" date="2022-05" db="EMBL/GenBank/DDBJ databases">
        <title>The Musa troglodytarum L. genome provides insights into the mechanism of non-climacteric behaviour and enrichment of carotenoids.</title>
        <authorList>
            <person name="Wang J."/>
        </authorList>
    </citation>
    <scope>NUCLEOTIDE SEQUENCE</scope>
    <source>
        <tissue evidence="25">Leaf</tissue>
    </source>
</reference>
<keyword evidence="26" id="KW-1185">Reference proteome</keyword>
<name>A0A9E7FV40_9LILI</name>
<dbReference type="EC" id="2.7.11.1" evidence="4"/>
<evidence type="ECO:0000256" key="8">
    <source>
        <dbReference type="ARBA" id="ARBA00022679"/>
    </source>
</evidence>
<dbReference type="Pfam" id="PF00560">
    <property type="entry name" value="LRR_1"/>
    <property type="match status" value="4"/>
</dbReference>
<keyword evidence="11" id="KW-0677">Repeat</keyword>
<feature type="transmembrane region" description="Helical" evidence="22">
    <location>
        <begin position="691"/>
        <end position="714"/>
    </location>
</feature>
<feature type="domain" description="Protein kinase" evidence="24">
    <location>
        <begin position="744"/>
        <end position="1015"/>
    </location>
</feature>
<keyword evidence="10 23" id="KW-0732">Signal</keyword>
<organism evidence="25 26">
    <name type="scientific">Musa troglodytarum</name>
    <name type="common">fe'i banana</name>
    <dbReference type="NCBI Taxonomy" id="320322"/>
    <lineage>
        <taxon>Eukaryota</taxon>
        <taxon>Viridiplantae</taxon>
        <taxon>Streptophyta</taxon>
        <taxon>Embryophyta</taxon>
        <taxon>Tracheophyta</taxon>
        <taxon>Spermatophyta</taxon>
        <taxon>Magnoliopsida</taxon>
        <taxon>Liliopsida</taxon>
        <taxon>Zingiberales</taxon>
        <taxon>Musaceae</taxon>
        <taxon>Musa</taxon>
    </lineage>
</organism>
<evidence type="ECO:0000256" key="15">
    <source>
        <dbReference type="ARBA" id="ARBA00022989"/>
    </source>
</evidence>
<sequence length="1066" mass="117494">MVKKGVSLVSFWEQRWSFLFFFLFLQGLRTKSQGCYSGDLKALLDFSRELDSGVKGWTFNASSSDCCGWPGVSCEDSVDSGRRVIGLEIQNMSLKGSLSDSLTKLDQLVHLNLSSNLLKGTVPSTLFHLRRLEWLDLSLNEFSGSIPVDLYLPSILVFDLSYNIFNGSLPAFTGSSKLTTLDVSINAFSCSLDMSICSSSPGIRILRLSTNNFYGQLPEDVANCTSLEELSIDLNEISGNLPEELFKLSSLRTLNLQENQLSGRLSSSLGNLSNLEQLDLSLNSFSGNIPDVFDRLNKLQYFSSHSNGFGGHLPSSLSNLSSLRVLNLRNNSLDGEITLNCTIMTRLSYLDLGTNSFTGPIPYSMHQCAALRTLNLARNNLSGEVPISFKNFAWLSYLSLSNNSLSNISSAMETLQGLPRLTGLVLTMSFHDRETMPVDGIQGFRQIQLLVIANCGLSGSVPPWLANCTKLKVLDLSWNHLEGTIPSWMGNLHHLFYLDLSNNSLSGEIPESLAYAKGLISSNASQQGPPTEYFPFFIKRNNSRKGLQYNQLSSFPPSLILCSNMLDGPIPPGLGNLKMLHALDLSKNKLSGTIPDELSGMSSLESLDLSHNDLTGRIPLSLTRLNFLSSFCVAYNNLSGSIPTGGQFSTFSSSDFEGNPGLCGYHSSSCSRDVPEAPDQTVGGQRKDRGLIIGTITGAGFGTAFLLILIYLLVSRTWYRRKEDTNKDNKELSISDILRSSNNFDQANIIGCGGFGLVYKATLPGGRNVAIKRLSGDYGQMEREFQAEVEALSRAQHSNLVLLQGYCKIGSDRLLIYSYMENGSLDYWLHEKVEGGSTLDWRKRLRIAQGAARGLAYLHQSCDPHILHRDIKSSNILLDEMFEAHLADFGLARLILPYDTHVTTDLVGTLGYIPPEYGQSSVATFKGDIYSFGVVLLELLTGKRPLDMCKPKGGRELVSWVVQMKKEKREAEVFDPCIHEKAVERQLLQMLEIACLCLSDSPKLRPSTKMLVQWLDSIEGGVPSLPVQVRKVSSLRICMPKLCADVFDQQSGIFAGTTISRQSRFG</sequence>
<dbReference type="InterPro" id="IPR008271">
    <property type="entry name" value="Ser/Thr_kinase_AS"/>
</dbReference>
<evidence type="ECO:0000256" key="22">
    <source>
        <dbReference type="SAM" id="Phobius"/>
    </source>
</evidence>
<dbReference type="FunFam" id="3.80.10.10:FF:000213">
    <property type="entry name" value="Tyrosine-sulfated glycopeptide receptor 1"/>
    <property type="match status" value="1"/>
</dbReference>
<dbReference type="SUPFAM" id="SSF52058">
    <property type="entry name" value="L domain-like"/>
    <property type="match status" value="1"/>
</dbReference>
<dbReference type="InterPro" id="IPR017441">
    <property type="entry name" value="Protein_kinase_ATP_BS"/>
</dbReference>
<feature type="signal peptide" evidence="23">
    <location>
        <begin position="1"/>
        <end position="34"/>
    </location>
</feature>
<dbReference type="FunFam" id="3.80.10.10:FF:000383">
    <property type="entry name" value="Leucine-rich repeat receptor protein kinase EMS1"/>
    <property type="match status" value="1"/>
</dbReference>
<gene>
    <name evidence="25" type="ORF">MUK42_02680</name>
</gene>
<dbReference type="Pfam" id="PF08263">
    <property type="entry name" value="LRRNT_2"/>
    <property type="match status" value="1"/>
</dbReference>
<feature type="chain" id="PRO_5038673042" description="non-specific serine/threonine protein kinase" evidence="23">
    <location>
        <begin position="35"/>
        <end position="1066"/>
    </location>
</feature>
<evidence type="ECO:0000256" key="4">
    <source>
        <dbReference type="ARBA" id="ARBA00012513"/>
    </source>
</evidence>
<comment type="similarity">
    <text evidence="2">Belongs to the protein kinase superfamily. Ser/Thr protein kinase family.</text>
</comment>
<dbReference type="Proteomes" id="UP001055439">
    <property type="component" value="Chromosome 5"/>
</dbReference>
<keyword evidence="14 21" id="KW-0067">ATP-binding</keyword>
<dbReference type="InterPro" id="IPR003591">
    <property type="entry name" value="Leu-rich_rpt_typical-subtyp"/>
</dbReference>
<protein>
    <recommendedName>
        <fullName evidence="4">non-specific serine/threonine protein kinase</fullName>
        <ecNumber evidence="4">2.7.11.1</ecNumber>
    </recommendedName>
</protein>
<proteinExistence type="inferred from homology"/>
<evidence type="ECO:0000256" key="9">
    <source>
        <dbReference type="ARBA" id="ARBA00022692"/>
    </source>
</evidence>
<dbReference type="SUPFAM" id="SSF52047">
    <property type="entry name" value="RNI-like"/>
    <property type="match status" value="1"/>
</dbReference>
<evidence type="ECO:0000256" key="23">
    <source>
        <dbReference type="SAM" id="SignalP"/>
    </source>
</evidence>
<dbReference type="InterPro" id="IPR051716">
    <property type="entry name" value="Plant_RL_S/T_kinase"/>
</dbReference>
<dbReference type="PROSITE" id="PS00107">
    <property type="entry name" value="PROTEIN_KINASE_ATP"/>
    <property type="match status" value="1"/>
</dbReference>
<dbReference type="InterPro" id="IPR000719">
    <property type="entry name" value="Prot_kinase_dom"/>
</dbReference>
<keyword evidence="16 22" id="KW-0472">Membrane</keyword>
<dbReference type="InterPro" id="IPR001611">
    <property type="entry name" value="Leu-rich_rpt"/>
</dbReference>
<dbReference type="GO" id="GO:0005886">
    <property type="term" value="C:plasma membrane"/>
    <property type="evidence" value="ECO:0007669"/>
    <property type="project" value="UniProtKB-SubCell"/>
</dbReference>
<keyword evidence="7" id="KW-0433">Leucine-rich repeat</keyword>
<evidence type="ECO:0000256" key="1">
    <source>
        <dbReference type="ARBA" id="ARBA00004162"/>
    </source>
</evidence>
<dbReference type="EMBL" id="CP097507">
    <property type="protein sequence ID" value="URE02520.1"/>
    <property type="molecule type" value="Genomic_DNA"/>
</dbReference>
<comment type="similarity">
    <text evidence="3">Belongs to the RLP family.</text>
</comment>
<keyword evidence="12 21" id="KW-0547">Nucleotide-binding</keyword>
<dbReference type="FunFam" id="3.80.10.10:FF:000129">
    <property type="entry name" value="Leucine-rich repeat receptor-like kinase"/>
    <property type="match status" value="1"/>
</dbReference>
<evidence type="ECO:0000256" key="21">
    <source>
        <dbReference type="PROSITE-ProRule" id="PRU10141"/>
    </source>
</evidence>
<evidence type="ECO:0000256" key="5">
    <source>
        <dbReference type="ARBA" id="ARBA00022475"/>
    </source>
</evidence>
<keyword evidence="18" id="KW-0325">Glycoprotein</keyword>
<keyword evidence="8" id="KW-0808">Transferase</keyword>
<dbReference type="FunFam" id="1.10.510.10:FF:000309">
    <property type="entry name" value="Leucine-rich repeat receptor-like protein kinase"/>
    <property type="match status" value="1"/>
</dbReference>
<dbReference type="InterPro" id="IPR013210">
    <property type="entry name" value="LRR_N_plant-typ"/>
</dbReference>